<reference evidence="1 3" key="2">
    <citation type="journal article" date="2014" name="BMC Genomics">
        <title>An improved genome release (version Mt4.0) for the model legume Medicago truncatula.</title>
        <authorList>
            <person name="Tang H."/>
            <person name="Krishnakumar V."/>
            <person name="Bidwell S."/>
            <person name="Rosen B."/>
            <person name="Chan A."/>
            <person name="Zhou S."/>
            <person name="Gentzbittel L."/>
            <person name="Childs K.L."/>
            <person name="Yandell M."/>
            <person name="Gundlach H."/>
            <person name="Mayer K.F."/>
            <person name="Schwartz D.C."/>
            <person name="Town C.D."/>
        </authorList>
    </citation>
    <scope>GENOME REANNOTATION</scope>
    <source>
        <strain evidence="1">A17</strain>
        <strain evidence="2 3">cv. Jemalong A17</strain>
    </source>
</reference>
<reference evidence="2" key="3">
    <citation type="submission" date="2015-04" db="UniProtKB">
        <authorList>
            <consortium name="EnsemblPlants"/>
        </authorList>
    </citation>
    <scope>IDENTIFICATION</scope>
    <source>
        <strain evidence="2">cv. Jemalong A17</strain>
    </source>
</reference>
<accession>A0A072V358</accession>
<dbReference type="AlphaFoldDB" id="A0A072V358"/>
<keyword evidence="3" id="KW-1185">Reference proteome</keyword>
<sequence length="80" mass="9074">MTNRFSYGNLPYSDGFWLSLKVKFLVAIQNTKKVWVEPKRVPGLAGGGIYVSGIEEYSSESEPRKHKCMSTLGKVAWKLY</sequence>
<evidence type="ECO:0000313" key="3">
    <source>
        <dbReference type="Proteomes" id="UP000002051"/>
    </source>
</evidence>
<dbReference type="Proteomes" id="UP000002051">
    <property type="component" value="Chromosome 3"/>
</dbReference>
<dbReference type="HOGENOM" id="CLU_2593386_0_0_1"/>
<dbReference type="EnsemblPlants" id="KEH36272">
    <property type="protein sequence ID" value="KEH36272"/>
    <property type="gene ID" value="MTR_3g114930"/>
</dbReference>
<reference evidence="1 3" key="1">
    <citation type="journal article" date="2011" name="Nature">
        <title>The Medicago genome provides insight into the evolution of rhizobial symbioses.</title>
        <authorList>
            <person name="Young N.D."/>
            <person name="Debelle F."/>
            <person name="Oldroyd G.E."/>
            <person name="Geurts R."/>
            <person name="Cannon S.B."/>
            <person name="Udvardi M.K."/>
            <person name="Benedito V.A."/>
            <person name="Mayer K.F."/>
            <person name="Gouzy J."/>
            <person name="Schoof H."/>
            <person name="Van de Peer Y."/>
            <person name="Proost S."/>
            <person name="Cook D.R."/>
            <person name="Meyers B.C."/>
            <person name="Spannagl M."/>
            <person name="Cheung F."/>
            <person name="De Mita S."/>
            <person name="Krishnakumar V."/>
            <person name="Gundlach H."/>
            <person name="Zhou S."/>
            <person name="Mudge J."/>
            <person name="Bharti A.K."/>
            <person name="Murray J.D."/>
            <person name="Naoumkina M.A."/>
            <person name="Rosen B."/>
            <person name="Silverstein K.A."/>
            <person name="Tang H."/>
            <person name="Rombauts S."/>
            <person name="Zhao P.X."/>
            <person name="Zhou P."/>
            <person name="Barbe V."/>
            <person name="Bardou P."/>
            <person name="Bechner M."/>
            <person name="Bellec A."/>
            <person name="Berger A."/>
            <person name="Berges H."/>
            <person name="Bidwell S."/>
            <person name="Bisseling T."/>
            <person name="Choisne N."/>
            <person name="Couloux A."/>
            <person name="Denny R."/>
            <person name="Deshpande S."/>
            <person name="Dai X."/>
            <person name="Doyle J.J."/>
            <person name="Dudez A.M."/>
            <person name="Farmer A.D."/>
            <person name="Fouteau S."/>
            <person name="Franken C."/>
            <person name="Gibelin C."/>
            <person name="Gish J."/>
            <person name="Goldstein S."/>
            <person name="Gonzalez A.J."/>
            <person name="Green P.J."/>
            <person name="Hallab A."/>
            <person name="Hartog M."/>
            <person name="Hua A."/>
            <person name="Humphray S.J."/>
            <person name="Jeong D.H."/>
            <person name="Jing Y."/>
            <person name="Jocker A."/>
            <person name="Kenton S.M."/>
            <person name="Kim D.J."/>
            <person name="Klee K."/>
            <person name="Lai H."/>
            <person name="Lang C."/>
            <person name="Lin S."/>
            <person name="Macmil S.L."/>
            <person name="Magdelenat G."/>
            <person name="Matthews L."/>
            <person name="McCorrison J."/>
            <person name="Monaghan E.L."/>
            <person name="Mun J.H."/>
            <person name="Najar F.Z."/>
            <person name="Nicholson C."/>
            <person name="Noirot C."/>
            <person name="O'Bleness M."/>
            <person name="Paule C.R."/>
            <person name="Poulain J."/>
            <person name="Prion F."/>
            <person name="Qin B."/>
            <person name="Qu C."/>
            <person name="Retzel E.F."/>
            <person name="Riddle C."/>
            <person name="Sallet E."/>
            <person name="Samain S."/>
            <person name="Samson N."/>
            <person name="Sanders I."/>
            <person name="Saurat O."/>
            <person name="Scarpelli C."/>
            <person name="Schiex T."/>
            <person name="Segurens B."/>
            <person name="Severin A.J."/>
            <person name="Sherrier D.J."/>
            <person name="Shi R."/>
            <person name="Sims S."/>
            <person name="Singer S.R."/>
            <person name="Sinharoy S."/>
            <person name="Sterck L."/>
            <person name="Viollet A."/>
            <person name="Wang B.B."/>
            <person name="Wang K."/>
            <person name="Wang M."/>
            <person name="Wang X."/>
            <person name="Warfsmann J."/>
            <person name="Weissenbach J."/>
            <person name="White D.D."/>
            <person name="White J.D."/>
            <person name="Wiley G.B."/>
            <person name="Wincker P."/>
            <person name="Xing Y."/>
            <person name="Yang L."/>
            <person name="Yao Z."/>
            <person name="Ying F."/>
            <person name="Zhai J."/>
            <person name="Zhou L."/>
            <person name="Zuber A."/>
            <person name="Denarie J."/>
            <person name="Dixon R.A."/>
            <person name="May G.D."/>
            <person name="Schwartz D.C."/>
            <person name="Rogers J."/>
            <person name="Quetier F."/>
            <person name="Town C.D."/>
            <person name="Roe B.A."/>
        </authorList>
    </citation>
    <scope>NUCLEOTIDE SEQUENCE [LARGE SCALE GENOMIC DNA]</scope>
    <source>
        <strain evidence="1">A17</strain>
        <strain evidence="2 3">cv. Jemalong A17</strain>
    </source>
</reference>
<evidence type="ECO:0000313" key="2">
    <source>
        <dbReference type="EnsemblPlants" id="KEH36272"/>
    </source>
</evidence>
<protein>
    <submittedName>
        <fullName evidence="1 2">Uncharacterized protein</fullName>
    </submittedName>
</protein>
<evidence type="ECO:0000313" key="1">
    <source>
        <dbReference type="EMBL" id="KEH36272.1"/>
    </source>
</evidence>
<proteinExistence type="predicted"/>
<name>A0A072V358_MEDTR</name>
<organism evidence="1 3">
    <name type="scientific">Medicago truncatula</name>
    <name type="common">Barrel medic</name>
    <name type="synonym">Medicago tribuloides</name>
    <dbReference type="NCBI Taxonomy" id="3880"/>
    <lineage>
        <taxon>Eukaryota</taxon>
        <taxon>Viridiplantae</taxon>
        <taxon>Streptophyta</taxon>
        <taxon>Embryophyta</taxon>
        <taxon>Tracheophyta</taxon>
        <taxon>Spermatophyta</taxon>
        <taxon>Magnoliopsida</taxon>
        <taxon>eudicotyledons</taxon>
        <taxon>Gunneridae</taxon>
        <taxon>Pentapetalae</taxon>
        <taxon>rosids</taxon>
        <taxon>fabids</taxon>
        <taxon>Fabales</taxon>
        <taxon>Fabaceae</taxon>
        <taxon>Papilionoideae</taxon>
        <taxon>50 kb inversion clade</taxon>
        <taxon>NPAAA clade</taxon>
        <taxon>Hologalegina</taxon>
        <taxon>IRL clade</taxon>
        <taxon>Trifolieae</taxon>
        <taxon>Medicago</taxon>
    </lineage>
</organism>
<dbReference type="EMBL" id="CM001219">
    <property type="protein sequence ID" value="KEH36272.1"/>
    <property type="molecule type" value="Genomic_DNA"/>
</dbReference>
<gene>
    <name evidence="1" type="ordered locus">MTR_3g114930</name>
</gene>